<reference evidence="2 3" key="1">
    <citation type="submission" date="2019-06" db="EMBL/GenBank/DDBJ databases">
        <title>An operon consisting of a P-type ATPase gene and a transcriptional regular gene given the different cadmium resistance in Bacillus vietamensis 151-6 and Bacillus marisflavi 151-25.</title>
        <authorList>
            <person name="Yu X."/>
        </authorList>
    </citation>
    <scope>NUCLEOTIDE SEQUENCE [LARGE SCALE GENOMIC DNA]</scope>
    <source>
        <strain evidence="2 3">151-6</strain>
    </source>
</reference>
<dbReference type="Pfam" id="PF00583">
    <property type="entry name" value="Acetyltransf_1"/>
    <property type="match status" value="1"/>
</dbReference>
<dbReference type="GO" id="GO:0016747">
    <property type="term" value="F:acyltransferase activity, transferring groups other than amino-acyl groups"/>
    <property type="evidence" value="ECO:0007669"/>
    <property type="project" value="InterPro"/>
</dbReference>
<evidence type="ECO:0000259" key="1">
    <source>
        <dbReference type="PROSITE" id="PS51186"/>
    </source>
</evidence>
<dbReference type="Proteomes" id="UP000465062">
    <property type="component" value="Chromosome"/>
</dbReference>
<dbReference type="RefSeq" id="WP_159361974.1">
    <property type="nucleotide sequence ID" value="NZ_CP047394.1"/>
</dbReference>
<name>A0A6I6UF84_9BACI</name>
<feature type="domain" description="N-acetyltransferase" evidence="1">
    <location>
        <begin position="24"/>
        <end position="177"/>
    </location>
</feature>
<dbReference type="InterPro" id="IPR016181">
    <property type="entry name" value="Acyl_CoA_acyltransferase"/>
</dbReference>
<dbReference type="PROSITE" id="PS51186">
    <property type="entry name" value="GNAT"/>
    <property type="match status" value="1"/>
</dbReference>
<evidence type="ECO:0000313" key="2">
    <source>
        <dbReference type="EMBL" id="QHE61515.1"/>
    </source>
</evidence>
<accession>A0A6I6UF84</accession>
<sequence length="203" mass="23279">MNRIEICRPKSNDNQKLTRFFTTVIQDTFAKEGISSLLEDLKNELETKNAYLQSDFDSKGEERYFLIAKDGQEIVGTIEYGHSSELINRTTGGALRDVYEIGTVFVHPGYQRCGIGSLFLNTMLLTFLNRGIEEFCLDSGYASAQTIWTRKLGDPDYWLKDYWGEGSDHMIWRRKMKDVPIIFRGILNDKNSGGSYETTNDQL</sequence>
<keyword evidence="2" id="KW-0808">Transferase</keyword>
<dbReference type="KEGG" id="bvq:FHE72_11140"/>
<dbReference type="EMBL" id="CP047394">
    <property type="protein sequence ID" value="QHE61515.1"/>
    <property type="molecule type" value="Genomic_DNA"/>
</dbReference>
<dbReference type="InterPro" id="IPR000182">
    <property type="entry name" value="GNAT_dom"/>
</dbReference>
<dbReference type="CDD" id="cd04301">
    <property type="entry name" value="NAT_SF"/>
    <property type="match status" value="1"/>
</dbReference>
<proteinExistence type="predicted"/>
<dbReference type="AlphaFoldDB" id="A0A6I6UF84"/>
<protein>
    <submittedName>
        <fullName evidence="2">GNAT family N-acetyltransferase</fullName>
    </submittedName>
</protein>
<dbReference type="Gene3D" id="3.40.630.30">
    <property type="match status" value="1"/>
</dbReference>
<evidence type="ECO:0000313" key="3">
    <source>
        <dbReference type="Proteomes" id="UP000465062"/>
    </source>
</evidence>
<gene>
    <name evidence="2" type="ORF">FHE72_11140</name>
</gene>
<organism evidence="2 3">
    <name type="scientific">Rossellomorea vietnamensis</name>
    <dbReference type="NCBI Taxonomy" id="218284"/>
    <lineage>
        <taxon>Bacteria</taxon>
        <taxon>Bacillati</taxon>
        <taxon>Bacillota</taxon>
        <taxon>Bacilli</taxon>
        <taxon>Bacillales</taxon>
        <taxon>Bacillaceae</taxon>
        <taxon>Rossellomorea</taxon>
    </lineage>
</organism>
<dbReference type="SUPFAM" id="SSF55729">
    <property type="entry name" value="Acyl-CoA N-acyltransferases (Nat)"/>
    <property type="match status" value="1"/>
</dbReference>